<dbReference type="AlphaFoldDB" id="A0A7J4XV13"/>
<name>A0A7J4XV13_BACOV</name>
<dbReference type="InterPro" id="IPR008964">
    <property type="entry name" value="Invasin/intimin_cell_adhesion"/>
</dbReference>
<protein>
    <recommendedName>
        <fullName evidence="2">BIG2 domain-containing protein</fullName>
    </recommendedName>
</protein>
<dbReference type="SUPFAM" id="SSF49373">
    <property type="entry name" value="Invasin/intimin cell-adhesion fragments"/>
    <property type="match status" value="2"/>
</dbReference>
<dbReference type="Gene3D" id="2.60.120.260">
    <property type="entry name" value="Galactose-binding domain-like"/>
    <property type="match status" value="1"/>
</dbReference>
<feature type="domain" description="BIG2" evidence="2">
    <location>
        <begin position="138"/>
        <end position="210"/>
    </location>
</feature>
<dbReference type="PROSITE" id="PS51257">
    <property type="entry name" value="PROKAR_LIPOPROTEIN"/>
    <property type="match status" value="1"/>
</dbReference>
<proteinExistence type="predicted"/>
<accession>A0A7J4XV13</accession>
<dbReference type="SUPFAM" id="SSF49785">
    <property type="entry name" value="Galactose-binding domain-like"/>
    <property type="match status" value="1"/>
</dbReference>
<dbReference type="Proteomes" id="UP000424805">
    <property type="component" value="Unassembled WGS sequence"/>
</dbReference>
<gene>
    <name evidence="3" type="ORF">F3B90_17285</name>
</gene>
<dbReference type="InterPro" id="IPR003343">
    <property type="entry name" value="Big_2"/>
</dbReference>
<keyword evidence="1" id="KW-0732">Signal</keyword>
<sequence>MRKTTYLLNFLFFVCIATLISCNEDPADSFKEDDKVIWIKADDIQGSTLNLERNASFTIRLNLYPENAIDKEEYTFQYKSSNEAIATVSEEGIITAIKVGETTINVIPSHNSKLGFAFTVNVVAGKVSVENITLSEDIKDGIIIESPGQTFNLSGHVIITPEDATNPNVTYSIDKEEVAEIDEFGIIKALAPGTATITITSSENPIIKISAALEVKDIPIKVPVILNRENWIVTESYEYLTLSGDETAEIVRNRVVDGDVTSTIKFDKPGKGNRPLDDTNNSYFVIDRNSQNEFLSFKVIQPEGKNSRACVTAVTIYGKDSDSGAWEMIKENVPIPNSETAGSDSGEIDLKGSTAHTYRYIKVEITGWNTQNSSTTEMAEFYLIGYEE</sequence>
<dbReference type="EMBL" id="VWFP01000018">
    <property type="protein sequence ID" value="KAA4624248.1"/>
    <property type="molecule type" value="Genomic_DNA"/>
</dbReference>
<organism evidence="3 4">
    <name type="scientific">Bacteroides ovatus</name>
    <dbReference type="NCBI Taxonomy" id="28116"/>
    <lineage>
        <taxon>Bacteria</taxon>
        <taxon>Pseudomonadati</taxon>
        <taxon>Bacteroidota</taxon>
        <taxon>Bacteroidia</taxon>
        <taxon>Bacteroidales</taxon>
        <taxon>Bacteroidaceae</taxon>
        <taxon>Bacteroides</taxon>
    </lineage>
</organism>
<feature type="domain" description="BIG2" evidence="2">
    <location>
        <begin position="40"/>
        <end position="118"/>
    </location>
</feature>
<evidence type="ECO:0000313" key="3">
    <source>
        <dbReference type="EMBL" id="KAA4624248.1"/>
    </source>
</evidence>
<dbReference type="SMART" id="SM00635">
    <property type="entry name" value="BID_2"/>
    <property type="match status" value="2"/>
</dbReference>
<reference evidence="3 4" key="1">
    <citation type="journal article" date="2019" name="Nat. Med.">
        <title>A library of human gut bacterial isolates paired with longitudinal multiomics data enables mechanistic microbiome research.</title>
        <authorList>
            <person name="Poyet M."/>
            <person name="Groussin M."/>
            <person name="Gibbons S.M."/>
            <person name="Avila-Pacheco J."/>
            <person name="Jiang X."/>
            <person name="Kearney S.M."/>
            <person name="Perrotta A.R."/>
            <person name="Berdy B."/>
            <person name="Zhao S."/>
            <person name="Lieberman T.D."/>
            <person name="Swanson P.K."/>
            <person name="Smith M."/>
            <person name="Roesemann S."/>
            <person name="Alexander J.E."/>
            <person name="Rich S.A."/>
            <person name="Livny J."/>
            <person name="Vlamakis H."/>
            <person name="Clish C."/>
            <person name="Bullock K."/>
            <person name="Deik A."/>
            <person name="Scott J."/>
            <person name="Pierce K.A."/>
            <person name="Xavier R.J."/>
            <person name="Alm E.J."/>
        </authorList>
    </citation>
    <scope>NUCLEOTIDE SEQUENCE [LARGE SCALE GENOMIC DNA]</scope>
    <source>
        <strain evidence="3 4">BIOML-A15</strain>
    </source>
</reference>
<feature type="signal peptide" evidence="1">
    <location>
        <begin position="1"/>
        <end position="23"/>
    </location>
</feature>
<feature type="chain" id="PRO_5029726004" description="BIG2 domain-containing protein" evidence="1">
    <location>
        <begin position="24"/>
        <end position="388"/>
    </location>
</feature>
<evidence type="ECO:0000313" key="4">
    <source>
        <dbReference type="Proteomes" id="UP000424805"/>
    </source>
</evidence>
<dbReference type="InterPro" id="IPR008979">
    <property type="entry name" value="Galactose-bd-like_sf"/>
</dbReference>
<dbReference type="Gene3D" id="2.60.40.1080">
    <property type="match status" value="2"/>
</dbReference>
<dbReference type="Pfam" id="PF02368">
    <property type="entry name" value="Big_2"/>
    <property type="match status" value="2"/>
</dbReference>
<evidence type="ECO:0000256" key="1">
    <source>
        <dbReference type="SAM" id="SignalP"/>
    </source>
</evidence>
<comment type="caution">
    <text evidence="3">The sequence shown here is derived from an EMBL/GenBank/DDBJ whole genome shotgun (WGS) entry which is preliminary data.</text>
</comment>
<evidence type="ECO:0000259" key="2">
    <source>
        <dbReference type="SMART" id="SM00635"/>
    </source>
</evidence>